<dbReference type="Gene3D" id="1.20.1250.20">
    <property type="entry name" value="MFS general substrate transporter like domains"/>
    <property type="match status" value="1"/>
</dbReference>
<evidence type="ECO:0000256" key="1">
    <source>
        <dbReference type="ARBA" id="ARBA00004141"/>
    </source>
</evidence>
<dbReference type="PANTHER" id="PTHR23502:SF2">
    <property type="entry name" value="TRANSPORTER, PUTATIVE (AFU_ORTHOLOGUE AFUA_2G08910)-RELATED"/>
    <property type="match status" value="1"/>
</dbReference>
<reference evidence="7" key="1">
    <citation type="submission" date="2023-02" db="EMBL/GenBank/DDBJ databases">
        <authorList>
            <person name="Palmer J.M."/>
        </authorList>
    </citation>
    <scope>NUCLEOTIDE SEQUENCE</scope>
    <source>
        <strain evidence="7">FW57</strain>
    </source>
</reference>
<feature type="transmembrane region" description="Helical" evidence="5">
    <location>
        <begin position="156"/>
        <end position="175"/>
    </location>
</feature>
<feature type="domain" description="Major facilitator superfamily (MFS) profile" evidence="6">
    <location>
        <begin position="62"/>
        <end position="507"/>
    </location>
</feature>
<feature type="transmembrane region" description="Helical" evidence="5">
    <location>
        <begin position="60"/>
        <end position="85"/>
    </location>
</feature>
<dbReference type="PANTHER" id="PTHR23502">
    <property type="entry name" value="MAJOR FACILITATOR SUPERFAMILY"/>
    <property type="match status" value="1"/>
</dbReference>
<evidence type="ECO:0000313" key="8">
    <source>
        <dbReference type="Proteomes" id="UP001197093"/>
    </source>
</evidence>
<gene>
    <name evidence="7" type="ORF">NEMBOFW57_001311</name>
</gene>
<name>A0AAD4F0Z2_9PEZI</name>
<dbReference type="PROSITE" id="PS50850">
    <property type="entry name" value="MFS"/>
    <property type="match status" value="1"/>
</dbReference>
<evidence type="ECO:0000256" key="4">
    <source>
        <dbReference type="ARBA" id="ARBA00023136"/>
    </source>
</evidence>
<dbReference type="Proteomes" id="UP001197093">
    <property type="component" value="Unassembled WGS sequence"/>
</dbReference>
<keyword evidence="2 5" id="KW-0812">Transmembrane</keyword>
<keyword evidence="3 5" id="KW-1133">Transmembrane helix</keyword>
<evidence type="ECO:0000313" key="7">
    <source>
        <dbReference type="EMBL" id="KAG7291298.1"/>
    </source>
</evidence>
<feature type="transmembrane region" description="Helical" evidence="5">
    <location>
        <begin position="187"/>
        <end position="210"/>
    </location>
</feature>
<dbReference type="SUPFAM" id="SSF103473">
    <property type="entry name" value="MFS general substrate transporter"/>
    <property type="match status" value="1"/>
</dbReference>
<dbReference type="GO" id="GO:0022857">
    <property type="term" value="F:transmembrane transporter activity"/>
    <property type="evidence" value="ECO:0007669"/>
    <property type="project" value="InterPro"/>
</dbReference>
<dbReference type="GO" id="GO:0005886">
    <property type="term" value="C:plasma membrane"/>
    <property type="evidence" value="ECO:0007669"/>
    <property type="project" value="TreeGrafter"/>
</dbReference>
<dbReference type="InterPro" id="IPR036259">
    <property type="entry name" value="MFS_trans_sf"/>
</dbReference>
<dbReference type="Pfam" id="PF07690">
    <property type="entry name" value="MFS_1"/>
    <property type="match status" value="1"/>
</dbReference>
<comment type="subcellular location">
    <subcellularLocation>
        <location evidence="1">Membrane</location>
        <topology evidence="1">Multi-pass membrane protein</topology>
    </subcellularLocation>
</comment>
<comment type="caution">
    <text evidence="7">The sequence shown here is derived from an EMBL/GenBank/DDBJ whole genome shotgun (WGS) entry which is preliminary data.</text>
</comment>
<sequence length="507" mass="55997">MAKEAGDTQNVEYRGDSEQVHALTEEHRQYLLQRHGTLDLEPVPDMTDNDPYNWPQRKKLVNLAMISFHAMMGTFTAAAVQSVFAEIAADLNVSIHRASYLLSLQIAILGVAPLIWRPLSERFGRRPIFLVSLICSLVGNVGCAVSPSYATMGLCRAISAFFISPASAIGSGVVAETFFKKERARFMGIWTIMVTLGVPMAPFILGFVAVRVGYRWIYWILAITNAVQFILYFFLGRETLYLRAPTPSIPPPVAKPSFPMSLVSFGRINPAPLRLWDFVQPLSFVTRPCVVIPACAYAMIFLWGNIVLSVETGQLFPELFGFNPQQVGLQNVAIIIGSVLGEQIGGFMSDWWMWRRHRKAASESDSDSQAERKETLAPQPEFRLWLGYPGFLLTICGIAVYLVQIGAAGHTWNVTPTVGMGIAAGGNQIVTTIMTTYAVDCYRNDAAAIGVFINFVRSTWGFIGPFWFSEMIPEVGFGASAGIAAAMMVGVSIIPTAVLQWRGRLWR</sequence>
<feature type="transmembrane region" description="Helical" evidence="5">
    <location>
        <begin position="328"/>
        <end position="349"/>
    </location>
</feature>
<feature type="transmembrane region" description="Helical" evidence="5">
    <location>
        <begin position="382"/>
        <end position="406"/>
    </location>
</feature>
<accession>A0AAD4F0Z2</accession>
<dbReference type="FunFam" id="1.20.1250.20:FF:000318">
    <property type="entry name" value="MFS multidrug transporter, putative"/>
    <property type="match status" value="1"/>
</dbReference>
<evidence type="ECO:0000256" key="3">
    <source>
        <dbReference type="ARBA" id="ARBA00022989"/>
    </source>
</evidence>
<proteinExistence type="predicted"/>
<organism evidence="7 8">
    <name type="scientific">Staphylotrichum longicolle</name>
    <dbReference type="NCBI Taxonomy" id="669026"/>
    <lineage>
        <taxon>Eukaryota</taxon>
        <taxon>Fungi</taxon>
        <taxon>Dikarya</taxon>
        <taxon>Ascomycota</taxon>
        <taxon>Pezizomycotina</taxon>
        <taxon>Sordariomycetes</taxon>
        <taxon>Sordariomycetidae</taxon>
        <taxon>Sordariales</taxon>
        <taxon>Chaetomiaceae</taxon>
        <taxon>Staphylotrichum</taxon>
    </lineage>
</organism>
<feature type="transmembrane region" description="Helical" evidence="5">
    <location>
        <begin position="97"/>
        <end position="116"/>
    </location>
</feature>
<dbReference type="AlphaFoldDB" id="A0AAD4F0Z2"/>
<dbReference type="EMBL" id="JAHCVI010000001">
    <property type="protein sequence ID" value="KAG7291298.1"/>
    <property type="molecule type" value="Genomic_DNA"/>
</dbReference>
<dbReference type="InterPro" id="IPR020846">
    <property type="entry name" value="MFS_dom"/>
</dbReference>
<feature type="transmembrane region" description="Helical" evidence="5">
    <location>
        <begin position="216"/>
        <end position="235"/>
    </location>
</feature>
<feature type="transmembrane region" description="Helical" evidence="5">
    <location>
        <begin position="128"/>
        <end position="150"/>
    </location>
</feature>
<feature type="transmembrane region" description="Helical" evidence="5">
    <location>
        <begin position="475"/>
        <end position="499"/>
    </location>
</feature>
<feature type="transmembrane region" description="Helical" evidence="5">
    <location>
        <begin position="418"/>
        <end position="439"/>
    </location>
</feature>
<keyword evidence="8" id="KW-1185">Reference proteome</keyword>
<evidence type="ECO:0000256" key="2">
    <source>
        <dbReference type="ARBA" id="ARBA00022692"/>
    </source>
</evidence>
<keyword evidence="4 5" id="KW-0472">Membrane</keyword>
<feature type="transmembrane region" description="Helical" evidence="5">
    <location>
        <begin position="284"/>
        <end position="308"/>
    </location>
</feature>
<evidence type="ECO:0000256" key="5">
    <source>
        <dbReference type="SAM" id="Phobius"/>
    </source>
</evidence>
<dbReference type="InterPro" id="IPR011701">
    <property type="entry name" value="MFS"/>
</dbReference>
<evidence type="ECO:0000259" key="6">
    <source>
        <dbReference type="PROSITE" id="PS50850"/>
    </source>
</evidence>
<feature type="transmembrane region" description="Helical" evidence="5">
    <location>
        <begin position="446"/>
        <end position="469"/>
    </location>
</feature>
<protein>
    <recommendedName>
        <fullName evidence="6">Major facilitator superfamily (MFS) profile domain-containing protein</fullName>
    </recommendedName>
</protein>